<proteinExistence type="predicted"/>
<name>A0A9N7TS86_PLEPL</name>
<gene>
    <name evidence="1" type="ORF">PLEPLA_LOCUS5488</name>
</gene>
<keyword evidence="2" id="KW-1185">Reference proteome</keyword>
<protein>
    <submittedName>
        <fullName evidence="1">Uncharacterized protein</fullName>
    </submittedName>
</protein>
<dbReference type="Proteomes" id="UP001153269">
    <property type="component" value="Unassembled WGS sequence"/>
</dbReference>
<evidence type="ECO:0000313" key="1">
    <source>
        <dbReference type="EMBL" id="CAB1417669.1"/>
    </source>
</evidence>
<comment type="caution">
    <text evidence="1">The sequence shown here is derived from an EMBL/GenBank/DDBJ whole genome shotgun (WGS) entry which is preliminary data.</text>
</comment>
<sequence>MNRGAWRCAGRGSAHARYLCGPSRLGSCPVFRDLLQLHIQTKLSQATTHLLTEDHLSACSVLTSLTVVGSRPGRQPANKQQHPFILSGAAELFQAS</sequence>
<evidence type="ECO:0000313" key="2">
    <source>
        <dbReference type="Proteomes" id="UP001153269"/>
    </source>
</evidence>
<reference evidence="1" key="1">
    <citation type="submission" date="2020-03" db="EMBL/GenBank/DDBJ databases">
        <authorList>
            <person name="Weist P."/>
        </authorList>
    </citation>
    <scope>NUCLEOTIDE SEQUENCE</scope>
</reference>
<dbReference type="EMBL" id="CADEAL010000277">
    <property type="protein sequence ID" value="CAB1417669.1"/>
    <property type="molecule type" value="Genomic_DNA"/>
</dbReference>
<accession>A0A9N7TS86</accession>
<dbReference type="AlphaFoldDB" id="A0A9N7TS86"/>
<organism evidence="1 2">
    <name type="scientific">Pleuronectes platessa</name>
    <name type="common">European plaice</name>
    <dbReference type="NCBI Taxonomy" id="8262"/>
    <lineage>
        <taxon>Eukaryota</taxon>
        <taxon>Metazoa</taxon>
        <taxon>Chordata</taxon>
        <taxon>Craniata</taxon>
        <taxon>Vertebrata</taxon>
        <taxon>Euteleostomi</taxon>
        <taxon>Actinopterygii</taxon>
        <taxon>Neopterygii</taxon>
        <taxon>Teleostei</taxon>
        <taxon>Neoteleostei</taxon>
        <taxon>Acanthomorphata</taxon>
        <taxon>Carangaria</taxon>
        <taxon>Pleuronectiformes</taxon>
        <taxon>Pleuronectoidei</taxon>
        <taxon>Pleuronectidae</taxon>
        <taxon>Pleuronectes</taxon>
    </lineage>
</organism>